<sequence>FLCNKIYKFYYRYHPDTTVEETIRDILQDSLKCNPSFDNTLFQELDSFDFLDSISSNDIATANASYSTNVEEGASSDIKLAAGIFFSFSYI</sequence>
<evidence type="ECO:0000313" key="1">
    <source>
        <dbReference type="EMBL" id="AAC54749.1"/>
    </source>
</evidence>
<organism evidence="1 2">
    <name type="scientific">Human herpesvirus 7 (strain JI)</name>
    <name type="common">HHV-7</name>
    <name type="synonym">Human T lymphotropic virus</name>
    <dbReference type="NCBI Taxonomy" id="57278"/>
    <lineage>
        <taxon>Viruses</taxon>
        <taxon>Duplodnaviria</taxon>
        <taxon>Heunggongvirae</taxon>
        <taxon>Peploviricota</taxon>
        <taxon>Herviviricetes</taxon>
        <taxon>Herpesvirales</taxon>
        <taxon>Orthoherpesviridae</taxon>
        <taxon>Betaherpesvirinae</taxon>
        <taxon>Roseolovirus</taxon>
        <taxon>Roseolovirus humanbeta7</taxon>
        <taxon>Human betaherpesvirus 7</taxon>
    </lineage>
</organism>
<dbReference type="InterPro" id="IPR005507">
    <property type="entry name" value="HHV6-IE"/>
</dbReference>
<dbReference type="PIR" id="T41989">
    <property type="entry name" value="T41989"/>
</dbReference>
<name>Q69515_HHV7J</name>
<proteinExistence type="predicted"/>
<protein>
    <submittedName>
        <fullName evidence="1">U90 protein</fullName>
    </submittedName>
</protein>
<gene>
    <name evidence="1" type="primary">U90</name>
</gene>
<dbReference type="Pfam" id="PF03753">
    <property type="entry name" value="HHV6-IE"/>
    <property type="match status" value="1"/>
</dbReference>
<accession>Q69515</accession>
<reference evidence="1 2" key="1">
    <citation type="journal article" date="1995" name="J. Virol.">
        <title>Identification and characterization of a cDNA derived from multiple splicing that encodes envelope glycoprotein gp105 of human herpesvirus 6.</title>
        <authorList>
            <person name="Pfeiffer B."/>
            <person name="Thomson B."/>
            <person name="Chandran B."/>
        </authorList>
    </citation>
    <scope>NUCLEOTIDE SEQUENCE [LARGE SCALE GENOMIC DNA]</scope>
    <source>
        <strain evidence="1 2">JI</strain>
    </source>
</reference>
<feature type="non-terminal residue" evidence="1">
    <location>
        <position position="1"/>
    </location>
</feature>
<dbReference type="Proteomes" id="UP000009246">
    <property type="component" value="Segment"/>
</dbReference>
<dbReference type="EMBL" id="U43400">
    <property type="protein sequence ID" value="AAC54749.1"/>
    <property type="molecule type" value="Genomic_DNA"/>
</dbReference>
<organismHost>
    <name type="scientific">Homo sapiens</name>
    <name type="common">Human</name>
    <dbReference type="NCBI Taxonomy" id="9606"/>
</organismHost>
<evidence type="ECO:0000313" key="2">
    <source>
        <dbReference type="Proteomes" id="UP000009246"/>
    </source>
</evidence>